<evidence type="ECO:0008006" key="3">
    <source>
        <dbReference type="Google" id="ProtNLM"/>
    </source>
</evidence>
<dbReference type="EMBL" id="MK500457">
    <property type="protein sequence ID" value="QBK90047.1"/>
    <property type="molecule type" value="Genomic_DNA"/>
</dbReference>
<name>A0A481Z2N1_9VIRU</name>
<reference evidence="2" key="1">
    <citation type="journal article" date="2019" name="MBio">
        <title>Virus Genomes from Deep Sea Sediments Expand the Ocean Megavirome and Support Independent Origins of Viral Gigantism.</title>
        <authorList>
            <person name="Backstrom D."/>
            <person name="Yutin N."/>
            <person name="Jorgensen S.L."/>
            <person name="Dharamshi J."/>
            <person name="Homa F."/>
            <person name="Zaremba-Niedwiedzka K."/>
            <person name="Spang A."/>
            <person name="Wolf Y.I."/>
            <person name="Koonin E.V."/>
            <person name="Ettema T.J."/>
        </authorList>
    </citation>
    <scope>NUCLEOTIDE SEQUENCE</scope>
</reference>
<proteinExistence type="predicted"/>
<gene>
    <name evidence="2" type="ORF">LCPAC101_03320</name>
</gene>
<organism evidence="2">
    <name type="scientific">Pithovirus LCPAC101</name>
    <dbReference type="NCBI Taxonomy" id="2506586"/>
    <lineage>
        <taxon>Viruses</taxon>
        <taxon>Pithoviruses</taxon>
    </lineage>
</organism>
<feature type="region of interest" description="Disordered" evidence="1">
    <location>
        <begin position="19"/>
        <end position="58"/>
    </location>
</feature>
<accession>A0A481Z2N1</accession>
<feature type="compositionally biased region" description="Basic and acidic residues" evidence="1">
    <location>
        <begin position="19"/>
        <end position="29"/>
    </location>
</feature>
<evidence type="ECO:0000313" key="2">
    <source>
        <dbReference type="EMBL" id="QBK90047.1"/>
    </source>
</evidence>
<feature type="compositionally biased region" description="Basic residues" evidence="1">
    <location>
        <begin position="39"/>
        <end position="58"/>
    </location>
</feature>
<sequence length="526" mass="62494">MQSNTQGSSTSSILETHHDVSHKHEHDKLNNNTNNIHIQSRKHRKKDLNKNKTRQKYKRKNNKTIFQIPLPKKQNEDGTWDFENISVEINTPESTNEDFNMNLSFEIGNTNISTSFRMNENEFDFSIDSQDKTEINDEYSSNLNIIDIHRKVIKILKDDPNTTIKTYKDILDNEIKEMNKPHNWKEKHNRKIKIVSLMKKISELNNEKYDEYISKSIPILTEYAKHTNNKIYVPFFTLEDNSMSNNVHIKMKLIDTYLELASHYVKLNITKQFQNINKNICTSCEYDLSNGVVVYNNTSTVCPKCQVEIPTFANHIDFESSENENNKSSKAYEEKGNFIKRLNHFIGLEPNRPNTPNTYPSNYEEILDNYFSSRFMPLGKEIKYMEYNEDGRTKGNTSKEMMFKALKYTKMTKLYKHAEWICYVYWGWKRRNIDEFRSQILYDYNISQEIIDKYRGTRSNLNRDYRLYRHLEKLGYPDLDKSDFRLIKTKDSIEYNENMWITHVVQEAGWDKSPLHYEPVPLVIIP</sequence>
<evidence type="ECO:0000256" key="1">
    <source>
        <dbReference type="SAM" id="MobiDB-lite"/>
    </source>
</evidence>
<protein>
    <recommendedName>
        <fullName evidence="3">Late transcription factor 3-like protein</fullName>
    </recommendedName>
</protein>